<name>A0AAD8B4W1_BIOPF</name>
<dbReference type="Proteomes" id="UP001233172">
    <property type="component" value="Unassembled WGS sequence"/>
</dbReference>
<feature type="non-terminal residue" evidence="1">
    <location>
        <position position="73"/>
    </location>
</feature>
<evidence type="ECO:0000313" key="2">
    <source>
        <dbReference type="Proteomes" id="UP001233172"/>
    </source>
</evidence>
<dbReference type="AlphaFoldDB" id="A0AAD8B4W1"/>
<comment type="caution">
    <text evidence="1">The sequence shown here is derived from an EMBL/GenBank/DDBJ whole genome shotgun (WGS) entry which is preliminary data.</text>
</comment>
<accession>A0AAD8B4W1</accession>
<protein>
    <submittedName>
        <fullName evidence="1">Uncharacterized protein</fullName>
    </submittedName>
</protein>
<organism evidence="1 2">
    <name type="scientific">Biomphalaria pfeifferi</name>
    <name type="common">Bloodfluke planorb</name>
    <name type="synonym">Freshwater snail</name>
    <dbReference type="NCBI Taxonomy" id="112525"/>
    <lineage>
        <taxon>Eukaryota</taxon>
        <taxon>Metazoa</taxon>
        <taxon>Spiralia</taxon>
        <taxon>Lophotrochozoa</taxon>
        <taxon>Mollusca</taxon>
        <taxon>Gastropoda</taxon>
        <taxon>Heterobranchia</taxon>
        <taxon>Euthyneura</taxon>
        <taxon>Panpulmonata</taxon>
        <taxon>Hygrophila</taxon>
        <taxon>Lymnaeoidea</taxon>
        <taxon>Planorbidae</taxon>
        <taxon>Biomphalaria</taxon>
    </lineage>
</organism>
<sequence>MFSKLLCAKTVTAETAAPKQSRRKRLRQNFLLRYFTPHGFDWKIPDVKKNIGAFKLHRYVCLHETGLVSPLNE</sequence>
<dbReference type="EMBL" id="JASAOG010000149">
    <property type="protein sequence ID" value="KAK0047557.1"/>
    <property type="molecule type" value="Genomic_DNA"/>
</dbReference>
<evidence type="ECO:0000313" key="1">
    <source>
        <dbReference type="EMBL" id="KAK0047557.1"/>
    </source>
</evidence>
<keyword evidence="2" id="KW-1185">Reference proteome</keyword>
<reference evidence="1" key="2">
    <citation type="submission" date="2023-04" db="EMBL/GenBank/DDBJ databases">
        <authorList>
            <person name="Bu L."/>
            <person name="Lu L."/>
            <person name="Laidemitt M.R."/>
            <person name="Zhang S.M."/>
            <person name="Mutuku M."/>
            <person name="Mkoji G."/>
            <person name="Steinauer M."/>
            <person name="Loker E.S."/>
        </authorList>
    </citation>
    <scope>NUCLEOTIDE SEQUENCE</scope>
    <source>
        <strain evidence="1">KasaAsao</strain>
        <tissue evidence="1">Whole Snail</tissue>
    </source>
</reference>
<gene>
    <name evidence="1" type="ORF">Bpfe_022984</name>
</gene>
<reference evidence="1" key="1">
    <citation type="journal article" date="2023" name="PLoS Negl. Trop. Dis.">
        <title>A genome sequence for Biomphalaria pfeifferi, the major vector snail for the human-infecting parasite Schistosoma mansoni.</title>
        <authorList>
            <person name="Bu L."/>
            <person name="Lu L."/>
            <person name="Laidemitt M.R."/>
            <person name="Zhang S.M."/>
            <person name="Mutuku M."/>
            <person name="Mkoji G."/>
            <person name="Steinauer M."/>
            <person name="Loker E.S."/>
        </authorList>
    </citation>
    <scope>NUCLEOTIDE SEQUENCE</scope>
    <source>
        <strain evidence="1">KasaAsao</strain>
    </source>
</reference>
<proteinExistence type="predicted"/>